<evidence type="ECO:0000313" key="10">
    <source>
        <dbReference type="Proteomes" id="UP000317169"/>
    </source>
</evidence>
<dbReference type="GO" id="GO:0005615">
    <property type="term" value="C:extracellular space"/>
    <property type="evidence" value="ECO:0007669"/>
    <property type="project" value="TreeGrafter"/>
</dbReference>
<dbReference type="Proteomes" id="UP000317169">
    <property type="component" value="Unassembled WGS sequence"/>
</dbReference>
<comment type="caution">
    <text evidence="7">Lacks conserved residue(s) required for the propagation of feature annotation.</text>
</comment>
<evidence type="ECO:0000259" key="8">
    <source>
        <dbReference type="PROSITE" id="PS52035"/>
    </source>
</evidence>
<accession>A0A507ZRD9</accession>
<name>A0A507ZRD9_9FLAO</name>
<dbReference type="Pfam" id="PF00246">
    <property type="entry name" value="Peptidase_M14"/>
    <property type="match status" value="1"/>
</dbReference>
<dbReference type="GO" id="GO:0006508">
    <property type="term" value="P:proteolysis"/>
    <property type="evidence" value="ECO:0007669"/>
    <property type="project" value="UniProtKB-KW"/>
</dbReference>
<reference evidence="9 10" key="1">
    <citation type="submission" date="2019-06" db="EMBL/GenBank/DDBJ databases">
        <title>Flavibacter putida gen. nov., sp. nov., a novel marine bacterium of the family Flavobacteriaceae isolated from coastal seawater.</title>
        <authorList>
            <person name="Feng X."/>
        </authorList>
    </citation>
    <scope>NUCLEOTIDE SEQUENCE [LARGE SCALE GENOMIC DNA]</scope>
    <source>
        <strain evidence="9 10">PLHSN227</strain>
    </source>
</reference>
<evidence type="ECO:0000256" key="7">
    <source>
        <dbReference type="PROSITE-ProRule" id="PRU01379"/>
    </source>
</evidence>
<feature type="domain" description="Peptidase M14" evidence="8">
    <location>
        <begin position="9"/>
        <end position="250"/>
    </location>
</feature>
<gene>
    <name evidence="9" type="ORF">FKR84_02990</name>
</gene>
<dbReference type="EMBL" id="VIAR01000002">
    <property type="protein sequence ID" value="TQD40180.1"/>
    <property type="molecule type" value="Genomic_DNA"/>
</dbReference>
<dbReference type="InterPro" id="IPR000834">
    <property type="entry name" value="Peptidase_M14"/>
</dbReference>
<dbReference type="OrthoDB" id="1119199at2"/>
<evidence type="ECO:0000256" key="6">
    <source>
        <dbReference type="ARBA" id="ARBA00023049"/>
    </source>
</evidence>
<evidence type="ECO:0000256" key="5">
    <source>
        <dbReference type="ARBA" id="ARBA00022833"/>
    </source>
</evidence>
<dbReference type="GO" id="GO:0004181">
    <property type="term" value="F:metallocarboxypeptidase activity"/>
    <property type="evidence" value="ECO:0007669"/>
    <property type="project" value="InterPro"/>
</dbReference>
<dbReference type="AlphaFoldDB" id="A0A507ZRD9"/>
<keyword evidence="5" id="KW-0862">Zinc</keyword>
<keyword evidence="4" id="KW-0378">Hydrolase</keyword>
<keyword evidence="3" id="KW-0645">Protease</keyword>
<evidence type="ECO:0000256" key="4">
    <source>
        <dbReference type="ARBA" id="ARBA00022801"/>
    </source>
</evidence>
<dbReference type="PROSITE" id="PS52035">
    <property type="entry name" value="PEPTIDASE_M14"/>
    <property type="match status" value="1"/>
</dbReference>
<dbReference type="PANTHER" id="PTHR11705:SF143">
    <property type="entry name" value="SLL0236 PROTEIN"/>
    <property type="match status" value="1"/>
</dbReference>
<organism evidence="9 10">
    <name type="scientific">Haloflavibacter putidus</name>
    <dbReference type="NCBI Taxonomy" id="2576776"/>
    <lineage>
        <taxon>Bacteria</taxon>
        <taxon>Pseudomonadati</taxon>
        <taxon>Bacteroidota</taxon>
        <taxon>Flavobacteriia</taxon>
        <taxon>Flavobacteriales</taxon>
        <taxon>Flavobacteriaceae</taxon>
        <taxon>Haloflavibacter</taxon>
    </lineage>
</organism>
<comment type="caution">
    <text evidence="9">The sequence shown here is derived from an EMBL/GenBank/DDBJ whole genome shotgun (WGS) entry which is preliminary data.</text>
</comment>
<dbReference type="PANTHER" id="PTHR11705">
    <property type="entry name" value="PROTEASE FAMILY M14 CARBOXYPEPTIDASE A,B"/>
    <property type="match status" value="1"/>
</dbReference>
<dbReference type="GO" id="GO:0008270">
    <property type="term" value="F:zinc ion binding"/>
    <property type="evidence" value="ECO:0007669"/>
    <property type="project" value="InterPro"/>
</dbReference>
<dbReference type="RefSeq" id="WP_141420710.1">
    <property type="nucleotide sequence ID" value="NZ_VIAR01000002.1"/>
</dbReference>
<comment type="similarity">
    <text evidence="2 7">Belongs to the peptidase M14 family.</text>
</comment>
<sequence>MERAHYLQDYTKYKLTAIEGRYFPYQELQKNIEAYQTAFSLQQIGESVLKQPIFKLQIGNGKKKVLLWSQMHGNETTSTKALLDVINYFKFRKAQLKGFLATVSLHIIPVLNPDGCNAYTRVNANNVDLNRDAKNLSQPESKILKQQFEKIKPDYCFNLHDQRSIFSVGWLSNTAALSFLSPAADAEKTVPANRLKAMQLISGINDVLQEYIPNKIGRYDDTFNANCVGDSFQTRGATTILFEAGHLDTDYKRENTRKYCCFAILEALNLIYQNSYKSYKVENYEAIPQNQKLFLDVIIRNIHYQNKITDVGIHYKECLLGNKLKFLPFIKHINNLESYYGHREIDANRTKIVVNNTDCFYLGTEIQNLAIENGYLPINLTIT</sequence>
<evidence type="ECO:0000256" key="1">
    <source>
        <dbReference type="ARBA" id="ARBA00001947"/>
    </source>
</evidence>
<dbReference type="SUPFAM" id="SSF53187">
    <property type="entry name" value="Zn-dependent exopeptidases"/>
    <property type="match status" value="1"/>
</dbReference>
<protein>
    <submittedName>
        <fullName evidence="9">DUF2817 domain-containing protein</fullName>
    </submittedName>
</protein>
<evidence type="ECO:0000313" key="9">
    <source>
        <dbReference type="EMBL" id="TQD40180.1"/>
    </source>
</evidence>
<comment type="cofactor">
    <cofactor evidence="1">
        <name>Zn(2+)</name>
        <dbReference type="ChEBI" id="CHEBI:29105"/>
    </cofactor>
</comment>
<dbReference type="SMART" id="SM00631">
    <property type="entry name" value="Zn_pept"/>
    <property type="match status" value="1"/>
</dbReference>
<keyword evidence="10" id="KW-1185">Reference proteome</keyword>
<evidence type="ECO:0000256" key="3">
    <source>
        <dbReference type="ARBA" id="ARBA00022670"/>
    </source>
</evidence>
<evidence type="ECO:0000256" key="2">
    <source>
        <dbReference type="ARBA" id="ARBA00005988"/>
    </source>
</evidence>
<proteinExistence type="inferred from homology"/>
<keyword evidence="6" id="KW-0482">Metalloprotease</keyword>
<dbReference type="Gene3D" id="3.40.630.10">
    <property type="entry name" value="Zn peptidases"/>
    <property type="match status" value="1"/>
</dbReference>